<reference evidence="1 3" key="1">
    <citation type="submission" date="2017-07" db="EMBL/GenBank/DDBJ databases">
        <title>Bifidobacterium novel species.</title>
        <authorList>
            <person name="Lugli G.A."/>
            <person name="Milani C."/>
            <person name="Duranti S."/>
            <person name="Mangifesta M."/>
        </authorList>
    </citation>
    <scope>NUCLEOTIDE SEQUENCE [LARGE SCALE GENOMIC DNA]</scope>
    <source>
        <strain evidence="1 3">45</strain>
    </source>
</reference>
<protein>
    <submittedName>
        <fullName evidence="1">Alpha/beta hydrolase</fullName>
    </submittedName>
</protein>
<keyword evidence="4" id="KW-1185">Reference proteome</keyword>
<dbReference type="PANTHER" id="PTHR43358">
    <property type="entry name" value="ALPHA/BETA-HYDROLASE"/>
    <property type="match status" value="1"/>
</dbReference>
<evidence type="ECO:0000313" key="2">
    <source>
        <dbReference type="EMBL" id="QSY57379.1"/>
    </source>
</evidence>
<accession>A0A2N5IQ78</accession>
<dbReference type="InterPro" id="IPR052920">
    <property type="entry name" value="DNA-binding_regulatory"/>
</dbReference>
<dbReference type="AlphaFoldDB" id="A0A2N5IQ78"/>
<gene>
    <name evidence="2" type="ORF">BLI708_09100</name>
    <name evidence="1" type="ORF">Tam1G_1697</name>
</gene>
<reference evidence="2 4" key="2">
    <citation type="submission" date="2021-03" db="EMBL/GenBank/DDBJ databases">
        <title>Genome sequencing of Bifidobacterium imperatoris JCM 32708.</title>
        <authorList>
            <person name="Kim J."/>
        </authorList>
    </citation>
    <scope>NUCLEOTIDE SEQUENCE [LARGE SCALE GENOMIC DNA]</scope>
    <source>
        <strain evidence="2 4">JCM 32708</strain>
    </source>
</reference>
<name>A0A2N5IQ78_9BIFI</name>
<keyword evidence="1" id="KW-0378">Hydrolase</keyword>
<dbReference type="Proteomes" id="UP000234855">
    <property type="component" value="Unassembled WGS sequence"/>
</dbReference>
<evidence type="ECO:0000313" key="3">
    <source>
        <dbReference type="Proteomes" id="UP000234855"/>
    </source>
</evidence>
<dbReference type="GO" id="GO:0016787">
    <property type="term" value="F:hydrolase activity"/>
    <property type="evidence" value="ECO:0007669"/>
    <property type="project" value="UniProtKB-KW"/>
</dbReference>
<dbReference type="EMBL" id="CP071591">
    <property type="protein sequence ID" value="QSY57379.1"/>
    <property type="molecule type" value="Genomic_DNA"/>
</dbReference>
<dbReference type="RefSeq" id="WP_101626217.1">
    <property type="nucleotide sequence ID" value="NZ_CP071591.1"/>
</dbReference>
<dbReference type="SUPFAM" id="SSF53474">
    <property type="entry name" value="alpha/beta-Hydrolases"/>
    <property type="match status" value="1"/>
</dbReference>
<evidence type="ECO:0000313" key="1">
    <source>
        <dbReference type="EMBL" id="PLS24121.1"/>
    </source>
</evidence>
<proteinExistence type="predicted"/>
<organism evidence="1 3">
    <name type="scientific">Bifidobacterium imperatoris</name>
    <dbReference type="NCBI Taxonomy" id="2020965"/>
    <lineage>
        <taxon>Bacteria</taxon>
        <taxon>Bacillati</taxon>
        <taxon>Actinomycetota</taxon>
        <taxon>Actinomycetes</taxon>
        <taxon>Bifidobacteriales</taxon>
        <taxon>Bifidobacteriaceae</taxon>
        <taxon>Bifidobacterium</taxon>
    </lineage>
</organism>
<dbReference type="Gene3D" id="3.40.50.1820">
    <property type="entry name" value="alpha/beta hydrolase"/>
    <property type="match status" value="1"/>
</dbReference>
<dbReference type="Proteomes" id="UP000663067">
    <property type="component" value="Chromosome"/>
</dbReference>
<dbReference type="PANTHER" id="PTHR43358:SF4">
    <property type="entry name" value="ALPHA_BETA HYDROLASE FOLD-1 DOMAIN-CONTAINING PROTEIN"/>
    <property type="match status" value="1"/>
</dbReference>
<sequence length="332" mass="37191">MKRIIRNLIIGTATTTAILSVSTFAIADFMVHLSIDKRCSGWMEKLMSHGAAADYLEAPHADASEEHEAAQWFAQAKQPVTTYSEDGLKLHGWLFDSDSSIPHSHLYAICMHGYTGTPAEMAKYARRFVRMGFTVLVPAQRCHELSEGRFVGMGWLERRDLMRWIHLIVESDPEAHILLDGISMGAATVMMAVGEPDLPRNVAAAIEDCGYSSVWDQFLYNAKGMYHLPRRWMAVPFVAAMSKISKHLAEYGFREASSVSSLHHATVPMMFIHGSDDTFVDPAFLDRNYAACASIDRERLLVPGAAHAMSASTQPELYWDRVTNFVKRTFKL</sequence>
<dbReference type="InterPro" id="IPR029058">
    <property type="entry name" value="AB_hydrolase_fold"/>
</dbReference>
<dbReference type="EMBL" id="NMWV01000025">
    <property type="protein sequence ID" value="PLS24121.1"/>
    <property type="molecule type" value="Genomic_DNA"/>
</dbReference>
<evidence type="ECO:0000313" key="4">
    <source>
        <dbReference type="Proteomes" id="UP000663067"/>
    </source>
</evidence>